<feature type="compositionally biased region" description="Low complexity" evidence="1">
    <location>
        <begin position="10"/>
        <end position="21"/>
    </location>
</feature>
<feature type="region of interest" description="Disordered" evidence="1">
    <location>
        <begin position="1"/>
        <end position="35"/>
    </location>
</feature>
<protein>
    <submittedName>
        <fullName evidence="2">Uncharacterized protein</fullName>
    </submittedName>
</protein>
<proteinExistence type="predicted"/>
<evidence type="ECO:0000313" key="3">
    <source>
        <dbReference type="Proteomes" id="UP001286313"/>
    </source>
</evidence>
<reference evidence="2" key="1">
    <citation type="submission" date="2023-10" db="EMBL/GenBank/DDBJ databases">
        <title>Genome assemblies of two species of porcelain crab, Petrolisthes cinctipes and Petrolisthes manimaculis (Anomura: Porcellanidae).</title>
        <authorList>
            <person name="Angst P."/>
        </authorList>
    </citation>
    <scope>NUCLEOTIDE SEQUENCE</scope>
    <source>
        <strain evidence="2">PB745_01</strain>
        <tissue evidence="2">Gill</tissue>
    </source>
</reference>
<sequence>MVPTRPPPDLDLTSDLLTTSDYQQKTTEREVLTSDYQQNLTEKEVLTSDYQQKLTEKEVLTSDYQQNLTEKAVLSSDEKPETTDEVTEKSTIASKQKTEISATDNQQKTTDEVTENSLSYEESVKGVSEALGILVKAHLEENLKVVNKSLSQEWLVNLINVNTTPITTTLTPSHSPHAHTPSYTLLTTTSSHSPHAHVATHTPRTNTPTPSHSPHAHKHKASIRHDHFHSIYSALVTLMKGTTAEGTEGDETHRKRVEGNIGELNTTTEEGVDEGEGHHSSPKTGHHEPPHGKTTY</sequence>
<organism evidence="2 3">
    <name type="scientific">Petrolisthes cinctipes</name>
    <name type="common">Flat porcelain crab</name>
    <dbReference type="NCBI Taxonomy" id="88211"/>
    <lineage>
        <taxon>Eukaryota</taxon>
        <taxon>Metazoa</taxon>
        <taxon>Ecdysozoa</taxon>
        <taxon>Arthropoda</taxon>
        <taxon>Crustacea</taxon>
        <taxon>Multicrustacea</taxon>
        <taxon>Malacostraca</taxon>
        <taxon>Eumalacostraca</taxon>
        <taxon>Eucarida</taxon>
        <taxon>Decapoda</taxon>
        <taxon>Pleocyemata</taxon>
        <taxon>Anomura</taxon>
        <taxon>Galatheoidea</taxon>
        <taxon>Porcellanidae</taxon>
        <taxon>Petrolisthes</taxon>
    </lineage>
</organism>
<dbReference type="Proteomes" id="UP001286313">
    <property type="component" value="Unassembled WGS sequence"/>
</dbReference>
<gene>
    <name evidence="2" type="ORF">Pcinc_003875</name>
</gene>
<feature type="region of interest" description="Disordered" evidence="1">
    <location>
        <begin position="73"/>
        <end position="115"/>
    </location>
</feature>
<feature type="compositionally biased region" description="Basic and acidic residues" evidence="1">
    <location>
        <begin position="275"/>
        <end position="296"/>
    </location>
</feature>
<feature type="region of interest" description="Disordered" evidence="1">
    <location>
        <begin position="244"/>
        <end position="296"/>
    </location>
</feature>
<dbReference type="EMBL" id="JAWQEG010000271">
    <property type="protein sequence ID" value="KAK3892254.1"/>
    <property type="molecule type" value="Genomic_DNA"/>
</dbReference>
<evidence type="ECO:0000313" key="2">
    <source>
        <dbReference type="EMBL" id="KAK3892254.1"/>
    </source>
</evidence>
<name>A0AAE1L0S7_PETCI</name>
<accession>A0AAE1L0S7</accession>
<feature type="region of interest" description="Disordered" evidence="1">
    <location>
        <begin position="193"/>
        <end position="221"/>
    </location>
</feature>
<evidence type="ECO:0000256" key="1">
    <source>
        <dbReference type="SAM" id="MobiDB-lite"/>
    </source>
</evidence>
<dbReference type="AlphaFoldDB" id="A0AAE1L0S7"/>
<feature type="compositionally biased region" description="Basic and acidic residues" evidence="1">
    <location>
        <begin position="76"/>
        <end position="88"/>
    </location>
</feature>
<feature type="compositionally biased region" description="Polar residues" evidence="1">
    <location>
        <begin position="89"/>
        <end position="108"/>
    </location>
</feature>
<feature type="compositionally biased region" description="Low complexity" evidence="1">
    <location>
        <begin position="193"/>
        <end position="213"/>
    </location>
</feature>
<keyword evidence="3" id="KW-1185">Reference proteome</keyword>
<comment type="caution">
    <text evidence="2">The sequence shown here is derived from an EMBL/GenBank/DDBJ whole genome shotgun (WGS) entry which is preliminary data.</text>
</comment>